<sequence length="216" mass="24382">MPGRNDNGIICGRQVVKQKKWYSRLWIWSIAYFALGFFNILFAWLGLLDFLIPLVIAAAGGGKWFCNNMCGRGQLFNVLGSSLKISRGKPTPKAISSRAFRLAFLAFFLTMFAAMVFQTYLVASGAESLRQAIKLLWTFRVPWSFAYQPGIIPEGFEWIAQFAFGFYSMMLTSTIIGLVFMAAYRPRSWCTFCPMGTMTQEICRLKAGAKKPHDGK</sequence>
<dbReference type="EMBL" id="AGRW01000036">
    <property type="protein sequence ID" value="EIC02603.1"/>
    <property type="molecule type" value="Genomic_DNA"/>
</dbReference>
<reference evidence="3 4" key="1">
    <citation type="submission" date="2011-09" db="EMBL/GenBank/DDBJ databases">
        <title>The draft genome of Treponema saccharophilum DSM 2985.</title>
        <authorList>
            <consortium name="US DOE Joint Genome Institute (JGI-PGF)"/>
            <person name="Lucas S."/>
            <person name="Copeland A."/>
            <person name="Lapidus A."/>
            <person name="Glavina del Rio T."/>
            <person name="Dalin E."/>
            <person name="Tice H."/>
            <person name="Bruce D."/>
            <person name="Goodwin L."/>
            <person name="Pitluck S."/>
            <person name="Peters L."/>
            <person name="Kyrpides N."/>
            <person name="Mavromatis K."/>
            <person name="Ivanova N."/>
            <person name="Markowitz V."/>
            <person name="Cheng J.-F."/>
            <person name="Hugenholtz P."/>
            <person name="Woyke T."/>
            <person name="Wu D."/>
            <person name="Gronow S."/>
            <person name="Wellnitz S."/>
            <person name="Brambilla E."/>
            <person name="Klenk H.-P."/>
            <person name="Eisen J.A."/>
        </authorList>
    </citation>
    <scope>NUCLEOTIDE SEQUENCE [LARGE SCALE GENOMIC DNA]</scope>
    <source>
        <strain evidence="3 4">DSM 2985</strain>
    </source>
</reference>
<feature type="transmembrane region" description="Helical" evidence="1">
    <location>
        <begin position="25"/>
        <end position="44"/>
    </location>
</feature>
<protein>
    <recommendedName>
        <fullName evidence="2">4Fe-4S ferredoxin-type domain-containing protein</fullName>
    </recommendedName>
</protein>
<organism evidence="3 4">
    <name type="scientific">Treponema saccharophilum DSM 2985</name>
    <dbReference type="NCBI Taxonomy" id="907348"/>
    <lineage>
        <taxon>Bacteria</taxon>
        <taxon>Pseudomonadati</taxon>
        <taxon>Spirochaetota</taxon>
        <taxon>Spirochaetia</taxon>
        <taxon>Spirochaetales</taxon>
        <taxon>Treponemataceae</taxon>
        <taxon>Treponema</taxon>
    </lineage>
</organism>
<name>H7EIF2_9SPIR</name>
<dbReference type="AlphaFoldDB" id="H7EIF2"/>
<feature type="transmembrane region" description="Helical" evidence="1">
    <location>
        <begin position="50"/>
        <end position="66"/>
    </location>
</feature>
<keyword evidence="1" id="KW-0812">Transmembrane</keyword>
<evidence type="ECO:0000256" key="1">
    <source>
        <dbReference type="SAM" id="Phobius"/>
    </source>
</evidence>
<feature type="transmembrane region" description="Helical" evidence="1">
    <location>
        <begin position="99"/>
        <end position="121"/>
    </location>
</feature>
<gene>
    <name evidence="3" type="ORF">TresaDRAFT_1883</name>
</gene>
<dbReference type="PATRIC" id="fig|907348.3.peg.594"/>
<evidence type="ECO:0000259" key="2">
    <source>
        <dbReference type="Pfam" id="PF12801"/>
    </source>
</evidence>
<feature type="domain" description="4Fe-4S ferredoxin-type" evidence="2">
    <location>
        <begin position="175"/>
        <end position="200"/>
    </location>
</feature>
<dbReference type="Proteomes" id="UP000003571">
    <property type="component" value="Unassembled WGS sequence"/>
</dbReference>
<comment type="caution">
    <text evidence="3">The sequence shown here is derived from an EMBL/GenBank/DDBJ whole genome shotgun (WGS) entry which is preliminary data.</text>
</comment>
<evidence type="ECO:0000313" key="4">
    <source>
        <dbReference type="Proteomes" id="UP000003571"/>
    </source>
</evidence>
<keyword evidence="1" id="KW-1133">Transmembrane helix</keyword>
<dbReference type="Pfam" id="PF12801">
    <property type="entry name" value="Fer4_5"/>
    <property type="match status" value="2"/>
</dbReference>
<keyword evidence="4" id="KW-1185">Reference proteome</keyword>
<feature type="domain" description="4Fe-4S ferredoxin-type" evidence="2">
    <location>
        <begin position="42"/>
        <end position="87"/>
    </location>
</feature>
<dbReference type="InterPro" id="IPR017896">
    <property type="entry name" value="4Fe4S_Fe-S-bd"/>
</dbReference>
<keyword evidence="1" id="KW-0472">Membrane</keyword>
<evidence type="ECO:0000313" key="3">
    <source>
        <dbReference type="EMBL" id="EIC02603.1"/>
    </source>
</evidence>
<dbReference type="STRING" id="907348.TresaDRAFT_1883"/>
<dbReference type="eggNOG" id="COG0348">
    <property type="taxonomic scope" value="Bacteria"/>
</dbReference>
<accession>H7EIF2</accession>
<feature type="transmembrane region" description="Helical" evidence="1">
    <location>
        <begin position="158"/>
        <end position="184"/>
    </location>
</feature>
<proteinExistence type="predicted"/>